<evidence type="ECO:0000313" key="2">
    <source>
        <dbReference type="EMBL" id="BAB39962.1"/>
    </source>
</evidence>
<evidence type="ECO:0000256" key="1">
    <source>
        <dbReference type="SAM" id="MobiDB-lite"/>
    </source>
</evidence>
<sequence length="197" mass="20474">MVGGRWAKGVGSIDARVISAGKGRPRWSAAAVGNYFISVEGRGRRRGASSAAAESSRGGVITPRYRWPGGPPGTARPRPGRAWAEACRASTARPTHRAVPCQPTCRTHGPGTAQHASGRPEGTMGHHPILCVLGLDCWPIVPGQPSVSVGRPRHGPAVGPGQHGPDPSRPVPCLVRASGLMAIYTPRWGGCGVIARV</sequence>
<dbReference type="EMBL" id="AP003018">
    <property type="protein sequence ID" value="BAB39962.1"/>
    <property type="molecule type" value="Genomic_DNA"/>
</dbReference>
<proteinExistence type="predicted"/>
<dbReference type="AlphaFoldDB" id="Q7F719"/>
<gene>
    <name evidence="2" type="primary">OSJNBa0004B13.16</name>
</gene>
<feature type="region of interest" description="Disordered" evidence="1">
    <location>
        <begin position="43"/>
        <end position="80"/>
    </location>
</feature>
<accession>Q7F719</accession>
<organism evidence="2">
    <name type="scientific">Oryza sativa subsp. japonica</name>
    <name type="common">Rice</name>
    <dbReference type="NCBI Taxonomy" id="39947"/>
    <lineage>
        <taxon>Eukaryota</taxon>
        <taxon>Viridiplantae</taxon>
        <taxon>Streptophyta</taxon>
        <taxon>Embryophyta</taxon>
        <taxon>Tracheophyta</taxon>
        <taxon>Spermatophyta</taxon>
        <taxon>Magnoliopsida</taxon>
        <taxon>Liliopsida</taxon>
        <taxon>Poales</taxon>
        <taxon>Poaceae</taxon>
        <taxon>BOP clade</taxon>
        <taxon>Oryzoideae</taxon>
        <taxon>Oryzeae</taxon>
        <taxon>Oryzinae</taxon>
        <taxon>Oryza</taxon>
        <taxon>Oryza sativa</taxon>
    </lineage>
</organism>
<feature type="region of interest" description="Disordered" evidence="1">
    <location>
        <begin position="98"/>
        <end position="121"/>
    </location>
</feature>
<protein>
    <submittedName>
        <fullName evidence="2">OSJNBa0004B13.16 protein</fullName>
    </submittedName>
</protein>
<feature type="compositionally biased region" description="Low complexity" evidence="1">
    <location>
        <begin position="48"/>
        <end position="60"/>
    </location>
</feature>
<name>Q7F719_ORYSJ</name>
<reference evidence="2" key="1">
    <citation type="submission" date="2000-12" db="EMBL/GenBank/DDBJ databases">
        <title>Oryza sativa nipponbare(GA3) genomic DNA, chromosome 1, BAC clone:OSJNBa0004B13.</title>
        <authorList>
            <person name="Sasaki T."/>
            <person name="Matsumoto T."/>
            <person name="Yamamoto K."/>
        </authorList>
    </citation>
    <scope>NUCLEOTIDE SEQUENCE</scope>
</reference>
<feature type="region of interest" description="Disordered" evidence="1">
    <location>
        <begin position="149"/>
        <end position="168"/>
    </location>
</feature>